<protein>
    <submittedName>
        <fullName evidence="2">Uncharacterized protein</fullName>
    </submittedName>
</protein>
<reference evidence="3" key="1">
    <citation type="journal article" date="2019" name="Int. J. Syst. Evol. Microbiol.">
        <title>The Global Catalogue of Microorganisms (GCM) 10K type strain sequencing project: providing services to taxonomists for standard genome sequencing and annotation.</title>
        <authorList>
            <consortium name="The Broad Institute Genomics Platform"/>
            <consortium name="The Broad Institute Genome Sequencing Center for Infectious Disease"/>
            <person name="Wu L."/>
            <person name="Ma J."/>
        </authorList>
    </citation>
    <scope>NUCLEOTIDE SEQUENCE [LARGE SCALE GENOMIC DNA]</scope>
    <source>
        <strain evidence="3">JCM 17782</strain>
    </source>
</reference>
<feature type="compositionally biased region" description="Basic and acidic residues" evidence="1">
    <location>
        <begin position="97"/>
        <end position="108"/>
    </location>
</feature>
<evidence type="ECO:0000256" key="1">
    <source>
        <dbReference type="SAM" id="MobiDB-lite"/>
    </source>
</evidence>
<comment type="caution">
    <text evidence="2">The sequence shown here is derived from an EMBL/GenBank/DDBJ whole genome shotgun (WGS) entry which is preliminary data.</text>
</comment>
<sequence length="108" mass="11554">MNPGVVADVDDCIKFVVAGSRVWALLRFELSQPEQLLNPQQEAGAANPTDQNGDLHVDDSTARRLCGGGAVTRPLSVVARGVIDTPNAQNNGNAVIRSRDGMEMRRNA</sequence>
<feature type="region of interest" description="Disordered" evidence="1">
    <location>
        <begin position="37"/>
        <end position="61"/>
    </location>
</feature>
<accession>A0ABP8F2Z8</accession>
<organism evidence="2 3">
    <name type="scientific">Mycobacterium paraffinicum</name>
    <dbReference type="NCBI Taxonomy" id="53378"/>
    <lineage>
        <taxon>Bacteria</taxon>
        <taxon>Bacillati</taxon>
        <taxon>Actinomycetota</taxon>
        <taxon>Actinomycetes</taxon>
        <taxon>Mycobacteriales</taxon>
        <taxon>Mycobacteriaceae</taxon>
        <taxon>Mycobacterium</taxon>
    </lineage>
</organism>
<evidence type="ECO:0000313" key="3">
    <source>
        <dbReference type="Proteomes" id="UP001501417"/>
    </source>
</evidence>
<proteinExistence type="predicted"/>
<dbReference type="EMBL" id="BAABGF010000043">
    <property type="protein sequence ID" value="GAA4293479.1"/>
    <property type="molecule type" value="Genomic_DNA"/>
</dbReference>
<dbReference type="Proteomes" id="UP001501417">
    <property type="component" value="Unassembled WGS sequence"/>
</dbReference>
<feature type="region of interest" description="Disordered" evidence="1">
    <location>
        <begin position="88"/>
        <end position="108"/>
    </location>
</feature>
<gene>
    <name evidence="2" type="ORF">GCM10023161_41930</name>
</gene>
<name>A0ABP8F2Z8_9MYCO</name>
<keyword evidence="3" id="KW-1185">Reference proteome</keyword>
<evidence type="ECO:0000313" key="2">
    <source>
        <dbReference type="EMBL" id="GAA4293479.1"/>
    </source>
</evidence>